<proteinExistence type="predicted"/>
<evidence type="ECO:0000313" key="3">
    <source>
        <dbReference type="EMBL" id="KAK4457409.1"/>
    </source>
</evidence>
<name>A0AAV9HB04_9PEZI</name>
<dbReference type="Pfam" id="PF25482">
    <property type="entry name" value="DUF7905"/>
    <property type="match status" value="1"/>
</dbReference>
<evidence type="ECO:0000313" key="4">
    <source>
        <dbReference type="Proteomes" id="UP001321749"/>
    </source>
</evidence>
<dbReference type="EMBL" id="MU865116">
    <property type="protein sequence ID" value="KAK4457409.1"/>
    <property type="molecule type" value="Genomic_DNA"/>
</dbReference>
<gene>
    <name evidence="3" type="ORF">QBC42DRAFT_291591</name>
</gene>
<reference evidence="3" key="1">
    <citation type="journal article" date="2023" name="Mol. Phylogenet. Evol.">
        <title>Genome-scale phylogeny and comparative genomics of the fungal order Sordariales.</title>
        <authorList>
            <person name="Hensen N."/>
            <person name="Bonometti L."/>
            <person name="Westerberg I."/>
            <person name="Brannstrom I.O."/>
            <person name="Guillou S."/>
            <person name="Cros-Aarteil S."/>
            <person name="Calhoun S."/>
            <person name="Haridas S."/>
            <person name="Kuo A."/>
            <person name="Mondo S."/>
            <person name="Pangilinan J."/>
            <person name="Riley R."/>
            <person name="LaButti K."/>
            <person name="Andreopoulos B."/>
            <person name="Lipzen A."/>
            <person name="Chen C."/>
            <person name="Yan M."/>
            <person name="Daum C."/>
            <person name="Ng V."/>
            <person name="Clum A."/>
            <person name="Steindorff A."/>
            <person name="Ohm R.A."/>
            <person name="Martin F."/>
            <person name="Silar P."/>
            <person name="Natvig D.O."/>
            <person name="Lalanne C."/>
            <person name="Gautier V."/>
            <person name="Ament-Velasquez S.L."/>
            <person name="Kruys A."/>
            <person name="Hutchinson M.I."/>
            <person name="Powell A.J."/>
            <person name="Barry K."/>
            <person name="Miller A.N."/>
            <person name="Grigoriev I.V."/>
            <person name="Debuchy R."/>
            <person name="Gladieux P."/>
            <person name="Hiltunen Thoren M."/>
            <person name="Johannesson H."/>
        </authorList>
    </citation>
    <scope>NUCLEOTIDE SEQUENCE</scope>
    <source>
        <strain evidence="3">PSN324</strain>
    </source>
</reference>
<evidence type="ECO:0000256" key="1">
    <source>
        <dbReference type="SAM" id="MobiDB-lite"/>
    </source>
</evidence>
<dbReference type="AlphaFoldDB" id="A0AAV9HB04"/>
<reference evidence="3" key="2">
    <citation type="submission" date="2023-06" db="EMBL/GenBank/DDBJ databases">
        <authorList>
            <consortium name="Lawrence Berkeley National Laboratory"/>
            <person name="Mondo S.J."/>
            <person name="Hensen N."/>
            <person name="Bonometti L."/>
            <person name="Westerberg I."/>
            <person name="Brannstrom I.O."/>
            <person name="Guillou S."/>
            <person name="Cros-Aarteil S."/>
            <person name="Calhoun S."/>
            <person name="Haridas S."/>
            <person name="Kuo A."/>
            <person name="Pangilinan J."/>
            <person name="Riley R."/>
            <person name="Labutti K."/>
            <person name="Andreopoulos B."/>
            <person name="Lipzen A."/>
            <person name="Chen C."/>
            <person name="Yanf M."/>
            <person name="Daum C."/>
            <person name="Ng V."/>
            <person name="Clum A."/>
            <person name="Steindorff A."/>
            <person name="Ohm R."/>
            <person name="Martin F."/>
            <person name="Silar P."/>
            <person name="Natvig D."/>
            <person name="Lalanne C."/>
            <person name="Gautier V."/>
            <person name="Ament-Velasquez S.L."/>
            <person name="Kruys A."/>
            <person name="Hutchinson M.I."/>
            <person name="Powell A.J."/>
            <person name="Barry K."/>
            <person name="Miller A.N."/>
            <person name="Grigoriev I.V."/>
            <person name="Debuchy R."/>
            <person name="Gladieux P."/>
            <person name="Thoren M.H."/>
            <person name="Johannesson H."/>
        </authorList>
    </citation>
    <scope>NUCLEOTIDE SEQUENCE</scope>
    <source>
        <strain evidence="3">PSN324</strain>
    </source>
</reference>
<organism evidence="3 4">
    <name type="scientific">Cladorrhinum samala</name>
    <dbReference type="NCBI Taxonomy" id="585594"/>
    <lineage>
        <taxon>Eukaryota</taxon>
        <taxon>Fungi</taxon>
        <taxon>Dikarya</taxon>
        <taxon>Ascomycota</taxon>
        <taxon>Pezizomycotina</taxon>
        <taxon>Sordariomycetes</taxon>
        <taxon>Sordariomycetidae</taxon>
        <taxon>Sordariales</taxon>
        <taxon>Podosporaceae</taxon>
        <taxon>Cladorrhinum</taxon>
    </lineage>
</organism>
<sequence length="504" mass="56917">MDTDLRHLTRGGELLVSFRRPQVRATSYLSLPREDQDSLIDFDPASFDWATRAEMVGRKHLADIKIIEAEDGTAAIRIRAASQVVAKAALEEMKQLIISADAPEVWKPKVLVHPPCSGEYHFTAALQVDNTDGTRRPAARSSDGVIITTAKYKDDLASALDRALVQLRNDPNRLQMRVNFGKVALGQWNKNKTTYSFGELEAALRVAGSREYVSLTGRVTMNAIEALRIALSTRCDSLPEVVRENLEVTKPELSMYLVSKNLAIQCPLEPVTVKEKQATIKHGANRNVKQYAIGTLKGHQRDKNYKKVAIITSCPESHYDWDVEISREMDRPETKAVLPFDAKAVSKFSRFTDKTLEGDFPVVSVMRSFAEANHISEIYGRATWTYQLSIKYALEISIFHIWGADTSEDPTTLATISLYSKDWDDDMAVPRELPRSWDTSFAAQFLKPYYEEEAPEPLSGEEHELNNFLSWVHWIQKMLDALNPEEAPSEEKHPDEVYPDEPSD</sequence>
<feature type="domain" description="DUF7905" evidence="2">
    <location>
        <begin position="153"/>
        <end position="428"/>
    </location>
</feature>
<keyword evidence="4" id="KW-1185">Reference proteome</keyword>
<evidence type="ECO:0000259" key="2">
    <source>
        <dbReference type="Pfam" id="PF25482"/>
    </source>
</evidence>
<comment type="caution">
    <text evidence="3">The sequence shown here is derived from an EMBL/GenBank/DDBJ whole genome shotgun (WGS) entry which is preliminary data.</text>
</comment>
<accession>A0AAV9HB04</accession>
<dbReference type="Proteomes" id="UP001321749">
    <property type="component" value="Unassembled WGS sequence"/>
</dbReference>
<feature type="region of interest" description="Disordered" evidence="1">
    <location>
        <begin position="483"/>
        <end position="504"/>
    </location>
</feature>
<dbReference type="InterPro" id="IPR057227">
    <property type="entry name" value="DUF7905"/>
</dbReference>
<protein>
    <recommendedName>
        <fullName evidence="2">DUF7905 domain-containing protein</fullName>
    </recommendedName>
</protein>